<feature type="binding site" evidence="9">
    <location>
        <position position="59"/>
    </location>
    <ligand>
        <name>NADP(+)</name>
        <dbReference type="ChEBI" id="CHEBI:58349"/>
    </ligand>
</feature>
<dbReference type="EC" id="1.1.1.86" evidence="9"/>
<evidence type="ECO:0000256" key="9">
    <source>
        <dbReference type="HAMAP-Rule" id="MF_00435"/>
    </source>
</evidence>
<evidence type="ECO:0000256" key="5">
    <source>
        <dbReference type="ARBA" id="ARBA00022723"/>
    </source>
</evidence>
<dbReference type="InterPro" id="IPR036291">
    <property type="entry name" value="NAD(P)-bd_dom_sf"/>
</dbReference>
<dbReference type="Proteomes" id="UP001595783">
    <property type="component" value="Unassembled WGS sequence"/>
</dbReference>
<comment type="caution">
    <text evidence="9">Lacks conserved residue(s) required for the propagation of feature annotation.</text>
</comment>
<evidence type="ECO:0000256" key="4">
    <source>
        <dbReference type="ARBA" id="ARBA00022605"/>
    </source>
</evidence>
<evidence type="ECO:0000256" key="6">
    <source>
        <dbReference type="ARBA" id="ARBA00022842"/>
    </source>
</evidence>
<keyword evidence="4 9" id="KW-0028">Amino-acid biosynthesis</keyword>
<dbReference type="PROSITE" id="PS51851">
    <property type="entry name" value="KARI_C"/>
    <property type="match status" value="1"/>
</dbReference>
<keyword evidence="6 9" id="KW-0460">Magnesium</keyword>
<comment type="caution">
    <text evidence="13">The sequence shown here is derived from an EMBL/GenBank/DDBJ whole genome shotgun (WGS) entry which is preliminary data.</text>
</comment>
<dbReference type="InterPro" id="IPR014359">
    <property type="entry name" value="KARI_prok"/>
</dbReference>
<evidence type="ECO:0000313" key="14">
    <source>
        <dbReference type="Proteomes" id="UP001595783"/>
    </source>
</evidence>
<keyword evidence="14" id="KW-1185">Reference proteome</keyword>
<feature type="binding site" evidence="9 10">
    <location>
        <position position="238"/>
    </location>
    <ligand>
        <name>Mg(2+)</name>
        <dbReference type="ChEBI" id="CHEBI:18420"/>
        <label>2</label>
    </ligand>
</feature>
<evidence type="ECO:0000256" key="10">
    <source>
        <dbReference type="PROSITE-ProRule" id="PRU01198"/>
    </source>
</evidence>
<feature type="active site" evidence="9">
    <location>
        <position position="114"/>
    </location>
</feature>
<evidence type="ECO:0000313" key="13">
    <source>
        <dbReference type="EMBL" id="MFC3846925.1"/>
    </source>
</evidence>
<keyword evidence="9" id="KW-0521">NADP</keyword>
<dbReference type="PANTHER" id="PTHR21371:SF1">
    <property type="entry name" value="KETOL-ACID REDUCTOISOMERASE, MITOCHONDRIAL"/>
    <property type="match status" value="1"/>
</dbReference>
<evidence type="ECO:0000259" key="11">
    <source>
        <dbReference type="PROSITE" id="PS51850"/>
    </source>
</evidence>
<organism evidence="13 14">
    <name type="scientific">Helicobacter baculiformis</name>
    <dbReference type="NCBI Taxonomy" id="427351"/>
    <lineage>
        <taxon>Bacteria</taxon>
        <taxon>Pseudomonadati</taxon>
        <taxon>Campylobacterota</taxon>
        <taxon>Epsilonproteobacteria</taxon>
        <taxon>Campylobacterales</taxon>
        <taxon>Helicobacteraceae</taxon>
        <taxon>Helicobacter</taxon>
    </lineage>
</organism>
<feature type="binding site" evidence="9">
    <location>
        <begin position="31"/>
        <end position="34"/>
    </location>
    <ligand>
        <name>NADP(+)</name>
        <dbReference type="ChEBI" id="CHEBI:58349"/>
    </ligand>
</feature>
<evidence type="ECO:0000256" key="1">
    <source>
        <dbReference type="ARBA" id="ARBA00004864"/>
    </source>
</evidence>
<dbReference type="Gene3D" id="3.40.50.720">
    <property type="entry name" value="NAD(P)-binding Rossmann-like Domain"/>
    <property type="match status" value="1"/>
</dbReference>
<dbReference type="InterPro" id="IPR013116">
    <property type="entry name" value="KARI_N"/>
</dbReference>
<sequence length="335" mass="36243">MSRGAGFLPIYTDKDSKVSLITSKCVAVLGYGAQGRAHALNLRDSGVHVLVGLYAGSPSIALAKEEGFEVCSVAECVQASDVLAFMLPDESHARVYTQEIAPFLKPGQTLLFAHGFSVYFKHIQPPEGVGVILVAPKGPGYALRENYQQGSGLFALIAIHQDNVQHNAKELALSYACAIGSGRLGILETSFKHEACSDLFGEQVVLCGGLVSLLQKAFEVLVEAGYPAELAYFECVHEIKLIADLLYSKGLARMQEHISNTAEYGGLVSGERVVDAQSKARMHAILAEIENGDFARAFMQESAEHYPTMRAHRKALQDQLLEAVGAHLRAHLFKA</sequence>
<dbReference type="EMBL" id="JBHRZO010000001">
    <property type="protein sequence ID" value="MFC3846925.1"/>
    <property type="molecule type" value="Genomic_DNA"/>
</dbReference>
<dbReference type="Pfam" id="PF07991">
    <property type="entry name" value="KARI_N"/>
    <property type="match status" value="1"/>
</dbReference>
<feature type="binding site" evidence="9 10">
    <location>
        <position position="234"/>
    </location>
    <ligand>
        <name>Mg(2+)</name>
        <dbReference type="ChEBI" id="CHEBI:18420"/>
        <label>2</label>
    </ligand>
</feature>
<gene>
    <name evidence="9 13" type="primary">ilvC</name>
    <name evidence="13" type="ORF">ACFOPX_00030</name>
</gene>
<dbReference type="SUPFAM" id="SSF51735">
    <property type="entry name" value="NAD(P)-binding Rossmann-fold domains"/>
    <property type="match status" value="1"/>
</dbReference>
<comment type="function">
    <text evidence="9">Involved in the biosynthesis of branched-chain amino acids (BCAA). Catalyzes an alkyl-migration followed by a ketol-acid reduction of (S)-2-acetolactate (S2AL) to yield (R)-2,3-dihydroxy-isovalerate. In the isomerase reaction, S2AL is rearranged via a Mg-dependent methyl migration to produce 3-hydroxy-3-methyl-2-ketobutyrate (HMKB). In the reductase reaction, this 2-ketoacid undergoes a metal-dependent reduction by NADPH to yield (R)-2,3-dihydroxy-isovalerate.</text>
</comment>
<dbReference type="InterPro" id="IPR000506">
    <property type="entry name" value="KARI_C"/>
</dbReference>
<comment type="cofactor">
    <cofactor evidence="9">
        <name>Mg(2+)</name>
        <dbReference type="ChEBI" id="CHEBI:18420"/>
    </cofactor>
    <text evidence="9">Binds 2 magnesium ions per subunit.</text>
</comment>
<dbReference type="PIRSF" id="PIRSF000116">
    <property type="entry name" value="IlvC_gammaproteo"/>
    <property type="match status" value="1"/>
</dbReference>
<name>A0ABV7ZFG4_9HELI</name>
<evidence type="ECO:0000259" key="12">
    <source>
        <dbReference type="PROSITE" id="PS51851"/>
    </source>
</evidence>
<dbReference type="NCBIfam" id="TIGR00465">
    <property type="entry name" value="ilvC"/>
    <property type="match status" value="1"/>
</dbReference>
<reference evidence="14" key="1">
    <citation type="journal article" date="2019" name="Int. J. Syst. Evol. Microbiol.">
        <title>The Global Catalogue of Microorganisms (GCM) 10K type strain sequencing project: providing services to taxonomists for standard genome sequencing and annotation.</title>
        <authorList>
            <consortium name="The Broad Institute Genomics Platform"/>
            <consortium name="The Broad Institute Genome Sequencing Center for Infectious Disease"/>
            <person name="Wu L."/>
            <person name="Ma J."/>
        </authorList>
    </citation>
    <scope>NUCLEOTIDE SEQUENCE [LARGE SCALE GENOMIC DNA]</scope>
    <source>
        <strain evidence="14">CCUG 53816</strain>
    </source>
</reference>
<feature type="domain" description="KARI C-terminal knotted" evidence="12">
    <location>
        <begin position="190"/>
        <end position="335"/>
    </location>
</feature>
<accession>A0ABV7ZFG4</accession>
<evidence type="ECO:0000256" key="7">
    <source>
        <dbReference type="ARBA" id="ARBA00023002"/>
    </source>
</evidence>
<comment type="similarity">
    <text evidence="3 9 10">Belongs to the ketol-acid reductoisomerase family.</text>
</comment>
<dbReference type="InterPro" id="IPR013023">
    <property type="entry name" value="KARI"/>
</dbReference>
<keyword evidence="8 9" id="KW-0100">Branched-chain amino acid biosynthesis</keyword>
<dbReference type="HAMAP" id="MF_00435">
    <property type="entry name" value="IlvC"/>
    <property type="match status" value="1"/>
</dbReference>
<feature type="binding site" evidence="9">
    <location>
        <position position="57"/>
    </location>
    <ligand>
        <name>NADP(+)</name>
        <dbReference type="ChEBI" id="CHEBI:58349"/>
    </ligand>
</feature>
<evidence type="ECO:0000256" key="3">
    <source>
        <dbReference type="ARBA" id="ARBA00010318"/>
    </source>
</evidence>
<feature type="binding site" evidence="9 10">
    <location>
        <position position="202"/>
    </location>
    <ligand>
        <name>Mg(2+)</name>
        <dbReference type="ChEBI" id="CHEBI:18420"/>
        <label>1</label>
    </ligand>
</feature>
<dbReference type="InterPro" id="IPR008927">
    <property type="entry name" value="6-PGluconate_DH-like_C_sf"/>
</dbReference>
<evidence type="ECO:0000256" key="8">
    <source>
        <dbReference type="ARBA" id="ARBA00023304"/>
    </source>
</evidence>
<comment type="catalytic activity">
    <reaction evidence="9">
        <text>(2R)-2,3-dihydroxy-3-methylbutanoate + NADP(+) = (2S)-2-acetolactate + NADPH + H(+)</text>
        <dbReference type="Rhea" id="RHEA:22068"/>
        <dbReference type="ChEBI" id="CHEBI:15378"/>
        <dbReference type="ChEBI" id="CHEBI:49072"/>
        <dbReference type="ChEBI" id="CHEBI:57783"/>
        <dbReference type="ChEBI" id="CHEBI:58349"/>
        <dbReference type="ChEBI" id="CHEBI:58476"/>
        <dbReference type="EC" id="1.1.1.86"/>
    </reaction>
</comment>
<feature type="domain" description="KARI N-terminal Rossmann" evidence="11">
    <location>
        <begin position="8"/>
        <end position="189"/>
    </location>
</feature>
<dbReference type="Pfam" id="PF01450">
    <property type="entry name" value="KARI_C"/>
    <property type="match status" value="1"/>
</dbReference>
<dbReference type="PANTHER" id="PTHR21371">
    <property type="entry name" value="KETOL-ACID REDUCTOISOMERASE, MITOCHONDRIAL"/>
    <property type="match status" value="1"/>
</dbReference>
<dbReference type="Gene3D" id="6.10.240.10">
    <property type="match status" value="1"/>
</dbReference>
<feature type="binding site" evidence="9">
    <location>
        <position position="140"/>
    </location>
    <ligand>
        <name>NADP(+)</name>
        <dbReference type="ChEBI" id="CHEBI:58349"/>
    </ligand>
</feature>
<keyword evidence="5 9" id="KW-0479">Metal-binding</keyword>
<comment type="pathway">
    <text evidence="1 9">Amino-acid biosynthesis; L-valine biosynthesis; L-valine from pyruvate: step 2/4.</text>
</comment>
<protein>
    <recommendedName>
        <fullName evidence="9">Ketol-acid reductoisomerase (NADP(+))</fullName>
        <shortName evidence="9">KARI</shortName>
        <ecNumber evidence="9">1.1.1.86</ecNumber>
    </recommendedName>
    <alternativeName>
        <fullName evidence="9">Acetohydroxy-acid isomeroreductase</fullName>
        <shortName evidence="9">AHIR</shortName>
    </alternativeName>
    <alternativeName>
        <fullName evidence="9">Alpha-keto-beta-hydroxylacyl reductoisomerase</fullName>
    </alternativeName>
</protein>
<dbReference type="SUPFAM" id="SSF48179">
    <property type="entry name" value="6-phosphogluconate dehydrogenase C-terminal domain-like"/>
    <property type="match status" value="1"/>
</dbReference>
<comment type="pathway">
    <text evidence="2 9">Amino-acid biosynthesis; L-isoleucine biosynthesis; L-isoleucine from 2-oxobutanoate: step 2/4.</text>
</comment>
<evidence type="ECO:0000256" key="2">
    <source>
        <dbReference type="ARBA" id="ARBA00004885"/>
    </source>
</evidence>
<feature type="binding site" evidence="9 10">
    <location>
        <position position="198"/>
    </location>
    <ligand>
        <name>Mg(2+)</name>
        <dbReference type="ChEBI" id="CHEBI:18420"/>
        <label>1</label>
    </ligand>
</feature>
<dbReference type="NCBIfam" id="NF004017">
    <property type="entry name" value="PRK05479.1"/>
    <property type="match status" value="1"/>
</dbReference>
<dbReference type="PROSITE" id="PS51850">
    <property type="entry name" value="KARI_N"/>
    <property type="match status" value="1"/>
</dbReference>
<dbReference type="RefSeq" id="WP_104751909.1">
    <property type="nucleotide sequence ID" value="NZ_FZMF01000012.1"/>
</dbReference>
<keyword evidence="7 9" id="KW-0560">Oxidoreductase</keyword>
<feature type="binding site" evidence="9 10">
    <location>
        <position position="198"/>
    </location>
    <ligand>
        <name>Mg(2+)</name>
        <dbReference type="ChEBI" id="CHEBI:18420"/>
        <label>2</label>
    </ligand>
</feature>
<dbReference type="GO" id="GO:0004455">
    <property type="term" value="F:ketol-acid reductoisomerase activity"/>
    <property type="evidence" value="ECO:0007669"/>
    <property type="project" value="UniProtKB-EC"/>
</dbReference>
<feature type="binding site" evidence="9 10">
    <location>
        <position position="259"/>
    </location>
    <ligand>
        <name>substrate</name>
    </ligand>
</feature>
<comment type="catalytic activity">
    <reaction evidence="9">
        <text>(2R,3R)-2,3-dihydroxy-3-methylpentanoate + NADP(+) = (S)-2-ethyl-2-hydroxy-3-oxobutanoate + NADPH + H(+)</text>
        <dbReference type="Rhea" id="RHEA:13493"/>
        <dbReference type="ChEBI" id="CHEBI:15378"/>
        <dbReference type="ChEBI" id="CHEBI:49256"/>
        <dbReference type="ChEBI" id="CHEBI:49258"/>
        <dbReference type="ChEBI" id="CHEBI:57783"/>
        <dbReference type="ChEBI" id="CHEBI:58349"/>
        <dbReference type="EC" id="1.1.1.86"/>
    </reaction>
</comment>
<proteinExistence type="inferred from homology"/>